<dbReference type="InterPro" id="IPR045524">
    <property type="entry name" value="DUF6473"/>
</dbReference>
<dbReference type="RefSeq" id="WP_108641173.1">
    <property type="nucleotide sequence ID" value="NZ_QCYG01000006.1"/>
</dbReference>
<accession>A0A2T7FW62</accession>
<sequence>MKTDTKPIGAVRLTPCRYGLSNLPFRGPLRPTDGRFIACLGGSETFAKFVHTPYPDLLETAVGEVCVNLGCQAAGPDVFLRDTAVQSLCHDAVATVLELTGAVNLSNTFYKVHPRRNDRFIAPTDKLVALFPEVDFAEIAFTGHLIEALRAADADRFDVVRQHLQQTWVRRTKVLIGQSAGPVILLWLPQVAPALVTPGMVAKVEQRAAAAVQVTAAPGELDGMAFAPLERVSAMRMLGPAAHGDIAKALRGPLCALLF</sequence>
<dbReference type="Pfam" id="PF20078">
    <property type="entry name" value="DUF6473"/>
    <property type="match status" value="1"/>
</dbReference>
<protein>
    <recommendedName>
        <fullName evidence="1">DUF6473 domain-containing protein</fullName>
    </recommendedName>
</protein>
<dbReference type="AlphaFoldDB" id="A0A2T7FW62"/>
<evidence type="ECO:0000313" key="2">
    <source>
        <dbReference type="EMBL" id="PVA06392.1"/>
    </source>
</evidence>
<gene>
    <name evidence="2" type="ORF">DC363_10840</name>
</gene>
<evidence type="ECO:0000259" key="1">
    <source>
        <dbReference type="Pfam" id="PF20078"/>
    </source>
</evidence>
<organism evidence="2 3">
    <name type="scientific">Thalassorhabdomicrobium marinisediminis</name>
    <dbReference type="NCBI Taxonomy" id="2170577"/>
    <lineage>
        <taxon>Bacteria</taxon>
        <taxon>Pseudomonadati</taxon>
        <taxon>Pseudomonadota</taxon>
        <taxon>Alphaproteobacteria</taxon>
        <taxon>Rhodobacterales</taxon>
        <taxon>Paracoccaceae</taxon>
        <taxon>Thalassorhabdomicrobium</taxon>
    </lineage>
</organism>
<feature type="domain" description="DUF6473" evidence="1">
    <location>
        <begin position="1"/>
        <end position="254"/>
    </location>
</feature>
<dbReference type="EMBL" id="QCYG01000006">
    <property type="protein sequence ID" value="PVA06392.1"/>
    <property type="molecule type" value="Genomic_DNA"/>
</dbReference>
<keyword evidence="3" id="KW-1185">Reference proteome</keyword>
<evidence type="ECO:0000313" key="3">
    <source>
        <dbReference type="Proteomes" id="UP000244817"/>
    </source>
</evidence>
<dbReference type="OrthoDB" id="7838347at2"/>
<proteinExistence type="predicted"/>
<dbReference type="Proteomes" id="UP000244817">
    <property type="component" value="Unassembled WGS sequence"/>
</dbReference>
<comment type="caution">
    <text evidence="2">The sequence shown here is derived from an EMBL/GenBank/DDBJ whole genome shotgun (WGS) entry which is preliminary data.</text>
</comment>
<reference evidence="2 3" key="1">
    <citation type="submission" date="2018-04" db="EMBL/GenBank/DDBJ databases">
        <title>Pelagivirga bohaiensis gen. nov., sp. nov., a bacterium isolated from the Bohai Sea.</title>
        <authorList>
            <person name="Ji X."/>
        </authorList>
    </citation>
    <scope>NUCLEOTIDE SEQUENCE [LARGE SCALE GENOMIC DNA]</scope>
    <source>
        <strain evidence="2 3">BH-SD16</strain>
    </source>
</reference>
<name>A0A2T7FW62_9RHOB</name>